<evidence type="ECO:0000256" key="1">
    <source>
        <dbReference type="ARBA" id="ARBA00023277"/>
    </source>
</evidence>
<sequence length="270" mass="29367">MASTQTYELSYMGANLVAQQLGWNMTEGWMQGDDAANAYYRPIETFEERFEAFVDVAVDAGFKTIDVWTGQLNWTWATEAHLAAARRVLDARGVGVASYAGTFGKTPDDFQRACRVAVALETTILGGMCEALTTDRHATLEILRGSGRILAIENHPEKTPAEVLEKIGDDQDVLGTAVDTGWWGTQGYSAADAIRELGATVKHVHLKDIKAEGAHESCALGDGVVPIEGCLKEMAAMGYNGPVSIEHEPDTYDPTPEVIESKRRVLAWTS</sequence>
<dbReference type="RefSeq" id="WP_369745428.1">
    <property type="nucleotide sequence ID" value="NZ_CP165735.1"/>
</dbReference>
<dbReference type="InterPro" id="IPR036237">
    <property type="entry name" value="Xyl_isomerase-like_sf"/>
</dbReference>
<evidence type="ECO:0000259" key="2">
    <source>
        <dbReference type="Pfam" id="PF01261"/>
    </source>
</evidence>
<reference evidence="3" key="1">
    <citation type="submission" date="2024-07" db="EMBL/GenBank/DDBJ databases">
        <authorList>
            <person name="Li J."/>
            <person name="Wei H."/>
            <person name="Ma J."/>
        </authorList>
    </citation>
    <scope>NUCLEOTIDE SEQUENCE</scope>
    <source>
        <strain evidence="3">AMU7</strain>
    </source>
</reference>
<organism evidence="3">
    <name type="scientific">Paenarthrobacter sp. AMU7</name>
    <dbReference type="NCBI Taxonomy" id="3162492"/>
    <lineage>
        <taxon>Bacteria</taxon>
        <taxon>Bacillati</taxon>
        <taxon>Actinomycetota</taxon>
        <taxon>Actinomycetes</taxon>
        <taxon>Micrococcales</taxon>
        <taxon>Micrococcaceae</taxon>
        <taxon>Paenarthrobacter</taxon>
    </lineage>
</organism>
<dbReference type="EMBL" id="CP165735">
    <property type="protein sequence ID" value="XDV71285.1"/>
    <property type="molecule type" value="Genomic_DNA"/>
</dbReference>
<keyword evidence="1" id="KW-0119">Carbohydrate metabolism</keyword>
<proteinExistence type="predicted"/>
<dbReference type="InterPro" id="IPR013022">
    <property type="entry name" value="Xyl_isomerase-like_TIM-brl"/>
</dbReference>
<accession>A0AB39YM92</accession>
<keyword evidence="3" id="KW-0413">Isomerase</keyword>
<dbReference type="AlphaFoldDB" id="A0AB39YM92"/>
<dbReference type="Pfam" id="PF01261">
    <property type="entry name" value="AP_endonuc_2"/>
    <property type="match status" value="1"/>
</dbReference>
<dbReference type="GO" id="GO:0016853">
    <property type="term" value="F:isomerase activity"/>
    <property type="evidence" value="ECO:0007669"/>
    <property type="project" value="UniProtKB-KW"/>
</dbReference>
<dbReference type="SUPFAM" id="SSF51658">
    <property type="entry name" value="Xylose isomerase-like"/>
    <property type="match status" value="1"/>
</dbReference>
<evidence type="ECO:0000313" key="3">
    <source>
        <dbReference type="EMBL" id="XDV71285.1"/>
    </source>
</evidence>
<name>A0AB39YM92_9MICC</name>
<dbReference type="Gene3D" id="3.20.20.150">
    <property type="entry name" value="Divalent-metal-dependent TIM barrel enzymes"/>
    <property type="match status" value="1"/>
</dbReference>
<feature type="domain" description="Xylose isomerase-like TIM barrel" evidence="2">
    <location>
        <begin position="54"/>
        <end position="263"/>
    </location>
</feature>
<gene>
    <name evidence="3" type="ORF">ABQM86_20375</name>
</gene>
<dbReference type="PANTHER" id="PTHR12110">
    <property type="entry name" value="HYDROXYPYRUVATE ISOMERASE"/>
    <property type="match status" value="1"/>
</dbReference>
<protein>
    <submittedName>
        <fullName evidence="3">Sugar phosphate isomerase/epimerase family protein</fullName>
    </submittedName>
</protein>
<dbReference type="InterPro" id="IPR050312">
    <property type="entry name" value="IolE/XylAMocC-like"/>
</dbReference>